<proteinExistence type="predicted"/>
<evidence type="ECO:0000313" key="2">
    <source>
        <dbReference type="Proteomes" id="UP000539957"/>
    </source>
</evidence>
<keyword evidence="2" id="KW-1185">Reference proteome</keyword>
<dbReference type="Proteomes" id="UP000539957">
    <property type="component" value="Unassembled WGS sequence"/>
</dbReference>
<organism evidence="1 2">
    <name type="scientific">Brevundimonas bullata</name>
    <dbReference type="NCBI Taxonomy" id="13160"/>
    <lineage>
        <taxon>Bacteria</taxon>
        <taxon>Pseudomonadati</taxon>
        <taxon>Pseudomonadota</taxon>
        <taxon>Alphaproteobacteria</taxon>
        <taxon>Caulobacterales</taxon>
        <taxon>Caulobacteraceae</taxon>
        <taxon>Brevundimonas</taxon>
    </lineage>
</organism>
<accession>A0A7W7IPC7</accession>
<gene>
    <name evidence="1" type="ORF">HNP32_001731</name>
</gene>
<dbReference type="RefSeq" id="WP_184269012.1">
    <property type="nucleotide sequence ID" value="NZ_JACHKY010000002.1"/>
</dbReference>
<dbReference type="InterPro" id="IPR046227">
    <property type="entry name" value="DUF6260"/>
</dbReference>
<reference evidence="1 2" key="1">
    <citation type="submission" date="2020-08" db="EMBL/GenBank/DDBJ databases">
        <title>Functional genomics of gut bacteria from endangered species of beetles.</title>
        <authorList>
            <person name="Carlos-Shanley C."/>
        </authorList>
    </citation>
    <scope>NUCLEOTIDE SEQUENCE [LARGE SCALE GENOMIC DNA]</scope>
    <source>
        <strain evidence="1 2">S00123</strain>
    </source>
</reference>
<protein>
    <recommendedName>
        <fullName evidence="3">Coat protein</fullName>
    </recommendedName>
</protein>
<dbReference type="Pfam" id="PF19774">
    <property type="entry name" value="DUF6260"/>
    <property type="match status" value="1"/>
</dbReference>
<comment type="caution">
    <text evidence="1">The sequence shown here is derived from an EMBL/GenBank/DDBJ whole genome shotgun (WGS) entry which is preliminary data.</text>
</comment>
<dbReference type="AlphaFoldDB" id="A0A7W7IPC7"/>
<evidence type="ECO:0000313" key="1">
    <source>
        <dbReference type="EMBL" id="MBB4798007.1"/>
    </source>
</evidence>
<name>A0A7W7IPC7_9CAUL</name>
<sequence length="349" mass="38814">MRYFDENLIANSRPHGEWWDQLGVSRDYFHHVEDHFASFQANASAILPRDAWLELDTITTRVMRDDGGQVFMSDLMALAKPVNIGTMAHLTRVASDTNNPVHRSLSGQVPVAMDKTIYDYRGTVVPIFADGYGREWREWNTLRSANFDALADDQEGALDKINRNMADYALDGDATIKFQGYTAYGLRNSPLTKLINLGSAAGGANIDLTTATSDELEAFFVGPFGAMLDANLITEAVNLYISPDIARAWDKSYSNAAGFKDGTIREFIARNRRIKKIEVTWKLTGNQFFGFVPNARYVRPLIGMAVNTTAMTRLNPTDNYQFLVMGAMGIEVRGDYNGKSGVFASTVIN</sequence>
<evidence type="ECO:0008006" key="3">
    <source>
        <dbReference type="Google" id="ProtNLM"/>
    </source>
</evidence>
<dbReference type="EMBL" id="JACHKY010000002">
    <property type="protein sequence ID" value="MBB4798007.1"/>
    <property type="molecule type" value="Genomic_DNA"/>
</dbReference>